<feature type="compositionally biased region" description="Pro residues" evidence="1">
    <location>
        <begin position="1"/>
        <end position="16"/>
    </location>
</feature>
<protein>
    <recommendedName>
        <fullName evidence="5">Secreted protein</fullName>
    </recommendedName>
</protein>
<dbReference type="Proteomes" id="UP000199039">
    <property type="component" value="Unassembled WGS sequence"/>
</dbReference>
<dbReference type="RefSeq" id="WP_093181272.1">
    <property type="nucleotide sequence ID" value="NZ_FMYH01000001.1"/>
</dbReference>
<dbReference type="OrthoDB" id="3692307at2"/>
<sequence length="136" mass="14218">MPTPQPRPSRPAPPAARRPAPRRRITAATAALLAALALTSLTSCASDAPTETPSGIPFNLFTHCGITELTFDGSRYARVGGTLGDGFGNPPAGWGNPSQDGWLLLGEDSVTFQDAEGHTEVFTLRLTTDPDTPACS</sequence>
<feature type="chain" id="PRO_5039317097" description="Secreted protein" evidence="2">
    <location>
        <begin position="46"/>
        <end position="136"/>
    </location>
</feature>
<dbReference type="EMBL" id="FMYH01000001">
    <property type="protein sequence ID" value="SDB93769.1"/>
    <property type="molecule type" value="Genomic_DNA"/>
</dbReference>
<evidence type="ECO:0000256" key="1">
    <source>
        <dbReference type="SAM" id="MobiDB-lite"/>
    </source>
</evidence>
<feature type="region of interest" description="Disordered" evidence="1">
    <location>
        <begin position="1"/>
        <end position="23"/>
    </location>
</feature>
<dbReference type="STRING" id="1814289.SAMN05216410_1053"/>
<dbReference type="AlphaFoldDB" id="A0A1G6HHP5"/>
<name>A0A1G6HHP5_9MICO</name>
<keyword evidence="2" id="KW-0732">Signal</keyword>
<gene>
    <name evidence="3" type="ORF">SAMN05216410_1053</name>
</gene>
<evidence type="ECO:0000313" key="4">
    <source>
        <dbReference type="Proteomes" id="UP000199039"/>
    </source>
</evidence>
<evidence type="ECO:0000256" key="2">
    <source>
        <dbReference type="SAM" id="SignalP"/>
    </source>
</evidence>
<keyword evidence="4" id="KW-1185">Reference proteome</keyword>
<accession>A0A1G6HHP5</accession>
<reference evidence="3 4" key="1">
    <citation type="submission" date="2016-09" db="EMBL/GenBank/DDBJ databases">
        <authorList>
            <person name="Capua I."/>
            <person name="De Benedictis P."/>
            <person name="Joannis T."/>
            <person name="Lombin L.H."/>
            <person name="Cattoli G."/>
        </authorList>
    </citation>
    <scope>NUCLEOTIDE SEQUENCE [LARGE SCALE GENOMIC DNA]</scope>
    <source>
        <strain evidence="3 4">ISLP-3</strain>
    </source>
</reference>
<evidence type="ECO:0008006" key="5">
    <source>
        <dbReference type="Google" id="ProtNLM"/>
    </source>
</evidence>
<evidence type="ECO:0000313" key="3">
    <source>
        <dbReference type="EMBL" id="SDB93769.1"/>
    </source>
</evidence>
<organism evidence="3 4">
    <name type="scientific">Sanguibacter gelidistatuariae</name>
    <dbReference type="NCBI Taxonomy" id="1814289"/>
    <lineage>
        <taxon>Bacteria</taxon>
        <taxon>Bacillati</taxon>
        <taxon>Actinomycetota</taxon>
        <taxon>Actinomycetes</taxon>
        <taxon>Micrococcales</taxon>
        <taxon>Sanguibacteraceae</taxon>
        <taxon>Sanguibacter</taxon>
    </lineage>
</organism>
<feature type="signal peptide" evidence="2">
    <location>
        <begin position="1"/>
        <end position="45"/>
    </location>
</feature>
<proteinExistence type="predicted"/>